<evidence type="ECO:0000256" key="16">
    <source>
        <dbReference type="PIRSR" id="PIRSR006404-2"/>
    </source>
</evidence>
<evidence type="ECO:0000313" key="21">
    <source>
        <dbReference type="Proteomes" id="UP000534783"/>
    </source>
</evidence>
<dbReference type="Pfam" id="PF02163">
    <property type="entry name" value="Peptidase_M50"/>
    <property type="match status" value="2"/>
</dbReference>
<evidence type="ECO:0000256" key="6">
    <source>
        <dbReference type="ARBA" id="ARBA00022723"/>
    </source>
</evidence>
<dbReference type="GO" id="GO:0005886">
    <property type="term" value="C:plasma membrane"/>
    <property type="evidence" value="ECO:0007669"/>
    <property type="project" value="UniProtKB-SubCell"/>
</dbReference>
<name>A0A7X6DR28_9BACT</name>
<evidence type="ECO:0000256" key="18">
    <source>
        <dbReference type="SAM" id="MobiDB-lite"/>
    </source>
</evidence>
<sequence length="396" mass="43966">MFGKRITLFKLFGFAVHVDLSWIVIAVLVTWSLAAGLFPFQFPGLSTGTYWLMGIAGSLGLFGSIIFHEMSHSLVARRFGIPMKGITLFIFGGVAEMDDEPPSPKAEFSMAIAGPLSSFFLAALFYGLYIVGMQGGWPMTFNGVIGYLGVINAILAVFNLVPAFPLDGGRVFRSILWGWRNDIRWATRISSTFGSAFGLFLIFIGVLNALRGNFIGGVWQFLIGMFLREAARMSYQQLLARQALEGEPVRRFMKSDPVTVSPATSLAQLVDDYIYRHQHKMFPVVQNDALVGCIDLDQVKEIPRNEWAYRTVGEVAKTCAVENTISPDADAVKALSKMSRMGRSRLLVVEDGRLAGVLSLKDLLHFLSLKIELENGEKPGRRPEIPEREEERRKAA</sequence>
<keyword evidence="10 14" id="KW-1133">Transmembrane helix</keyword>
<feature type="binding site" evidence="16">
    <location>
        <position position="68"/>
    </location>
    <ligand>
        <name>Zn(2+)</name>
        <dbReference type="ChEBI" id="CHEBI:29105"/>
        <note>catalytic</note>
    </ligand>
</feature>
<dbReference type="Gene3D" id="3.10.580.10">
    <property type="entry name" value="CBS-domain"/>
    <property type="match status" value="2"/>
</dbReference>
<keyword evidence="21" id="KW-1185">Reference proteome</keyword>
<keyword evidence="5 14" id="KW-0812">Transmembrane</keyword>
<feature type="domain" description="CBS" evidence="19">
    <location>
        <begin position="253"/>
        <end position="309"/>
    </location>
</feature>
<keyword evidence="9 14" id="KW-0862">Zinc</keyword>
<keyword evidence="4 14" id="KW-0645">Protease</keyword>
<evidence type="ECO:0000256" key="12">
    <source>
        <dbReference type="ARBA" id="ARBA00023122"/>
    </source>
</evidence>
<dbReference type="GO" id="GO:0008237">
    <property type="term" value="F:metallopeptidase activity"/>
    <property type="evidence" value="ECO:0007669"/>
    <property type="project" value="UniProtKB-UniRule"/>
</dbReference>
<reference evidence="20 21" key="1">
    <citation type="journal article" date="2020" name="Nature">
        <title>Bacterial chemolithoautotrophy via manganese oxidation.</title>
        <authorList>
            <person name="Yu H."/>
            <person name="Leadbetter J.R."/>
        </authorList>
    </citation>
    <scope>NUCLEOTIDE SEQUENCE [LARGE SCALE GENOMIC DNA]</scope>
    <source>
        <strain evidence="20 21">Mn-1</strain>
    </source>
</reference>
<dbReference type="InterPro" id="IPR016483">
    <property type="entry name" value="UCP006404_Pept_M50_CBS"/>
</dbReference>
<evidence type="ECO:0000256" key="15">
    <source>
        <dbReference type="PIRSR" id="PIRSR006404-1"/>
    </source>
</evidence>
<dbReference type="GO" id="GO:0046872">
    <property type="term" value="F:metal ion binding"/>
    <property type="evidence" value="ECO:0007669"/>
    <property type="project" value="UniProtKB-UniRule"/>
</dbReference>
<dbReference type="InterPro" id="IPR000644">
    <property type="entry name" value="CBS_dom"/>
</dbReference>
<comment type="subcellular location">
    <subcellularLocation>
        <location evidence="1 14">Cell membrane</location>
        <topology evidence="1 14">Multi-pass membrane protein</topology>
    </subcellularLocation>
</comment>
<comment type="caution">
    <text evidence="20">The sequence shown here is derived from an EMBL/GenBank/DDBJ whole genome shotgun (WGS) entry which is preliminary data.</text>
</comment>
<evidence type="ECO:0000256" key="11">
    <source>
        <dbReference type="ARBA" id="ARBA00023049"/>
    </source>
</evidence>
<feature type="domain" description="CBS" evidence="19">
    <location>
        <begin position="316"/>
        <end position="373"/>
    </location>
</feature>
<dbReference type="InterPro" id="IPR008915">
    <property type="entry name" value="Peptidase_M50"/>
</dbReference>
<keyword evidence="6 14" id="KW-0479">Metal-binding</keyword>
<comment type="cofactor">
    <cofactor evidence="14 16">
        <name>Zn(2+)</name>
        <dbReference type="ChEBI" id="CHEBI:29105"/>
    </cofactor>
    <text evidence="14 16">Binds 1 zinc ion per subunit.</text>
</comment>
<evidence type="ECO:0000256" key="1">
    <source>
        <dbReference type="ARBA" id="ARBA00004651"/>
    </source>
</evidence>
<dbReference type="PANTHER" id="PTHR39188">
    <property type="entry name" value="MEMBRANE-ASSOCIATED ZINC METALLOPROTEASE M50B"/>
    <property type="match status" value="1"/>
</dbReference>
<evidence type="ECO:0000259" key="19">
    <source>
        <dbReference type="PROSITE" id="PS51371"/>
    </source>
</evidence>
<organism evidence="20 21">
    <name type="scientific">Candidatus Manganitrophus noduliformans</name>
    <dbReference type="NCBI Taxonomy" id="2606439"/>
    <lineage>
        <taxon>Bacteria</taxon>
        <taxon>Pseudomonadati</taxon>
        <taxon>Nitrospirota</taxon>
        <taxon>Nitrospiria</taxon>
        <taxon>Candidatus Troglogloeales</taxon>
        <taxon>Candidatus Manganitrophaceae</taxon>
        <taxon>Candidatus Manganitrophus</taxon>
    </lineage>
</organism>
<evidence type="ECO:0000256" key="2">
    <source>
        <dbReference type="ARBA" id="ARBA00007931"/>
    </source>
</evidence>
<dbReference type="SMART" id="SM00116">
    <property type="entry name" value="CBS"/>
    <property type="match status" value="2"/>
</dbReference>
<evidence type="ECO:0000256" key="10">
    <source>
        <dbReference type="ARBA" id="ARBA00022989"/>
    </source>
</evidence>
<feature type="transmembrane region" description="Helical" evidence="14">
    <location>
        <begin position="108"/>
        <end position="132"/>
    </location>
</feature>
<feature type="binding site" evidence="16">
    <location>
        <position position="72"/>
    </location>
    <ligand>
        <name>Zn(2+)</name>
        <dbReference type="ChEBI" id="CHEBI:29105"/>
        <note>catalytic</note>
    </ligand>
</feature>
<evidence type="ECO:0000256" key="3">
    <source>
        <dbReference type="ARBA" id="ARBA00022475"/>
    </source>
</evidence>
<keyword evidence="13 14" id="KW-0472">Membrane</keyword>
<keyword evidence="3 14" id="KW-1003">Cell membrane</keyword>
<evidence type="ECO:0000256" key="8">
    <source>
        <dbReference type="ARBA" id="ARBA00022801"/>
    </source>
</evidence>
<proteinExistence type="inferred from homology"/>
<dbReference type="RefSeq" id="WP_168060798.1">
    <property type="nucleotide sequence ID" value="NZ_VTOW01000002.1"/>
</dbReference>
<feature type="transmembrane region" description="Helical" evidence="14">
    <location>
        <begin position="20"/>
        <end position="38"/>
    </location>
</feature>
<feature type="transmembrane region" description="Helical" evidence="14">
    <location>
        <begin position="79"/>
        <end position="96"/>
    </location>
</feature>
<keyword evidence="11 14" id="KW-0482">Metalloprotease</keyword>
<feature type="transmembrane region" description="Helical" evidence="14">
    <location>
        <begin position="185"/>
        <end position="207"/>
    </location>
</feature>
<feature type="binding site" evidence="16">
    <location>
        <position position="167"/>
    </location>
    <ligand>
        <name>Zn(2+)</name>
        <dbReference type="ChEBI" id="CHEBI:29105"/>
        <note>catalytic</note>
    </ligand>
</feature>
<dbReference type="EMBL" id="VTOW01000002">
    <property type="protein sequence ID" value="NKE71821.1"/>
    <property type="molecule type" value="Genomic_DNA"/>
</dbReference>
<dbReference type="CDD" id="cd06164">
    <property type="entry name" value="S2P-M50_SpoIVFB_CBS"/>
    <property type="match status" value="1"/>
</dbReference>
<dbReference type="PROSITE" id="PS51371">
    <property type="entry name" value="CBS"/>
    <property type="match status" value="2"/>
</dbReference>
<evidence type="ECO:0000256" key="9">
    <source>
        <dbReference type="ARBA" id="ARBA00022833"/>
    </source>
</evidence>
<dbReference type="PIRSF" id="PIRSF006404">
    <property type="entry name" value="UCP006404_Pept_M50_CBS"/>
    <property type="match status" value="1"/>
</dbReference>
<evidence type="ECO:0000256" key="4">
    <source>
        <dbReference type="ARBA" id="ARBA00022670"/>
    </source>
</evidence>
<feature type="transmembrane region" description="Helical" evidence="14">
    <location>
        <begin position="50"/>
        <end position="67"/>
    </location>
</feature>
<evidence type="ECO:0000256" key="17">
    <source>
        <dbReference type="PROSITE-ProRule" id="PRU00703"/>
    </source>
</evidence>
<keyword evidence="12 17" id="KW-0129">CBS domain</keyword>
<gene>
    <name evidence="20" type="ORF">MNODULE_13820</name>
</gene>
<feature type="active site" evidence="15">
    <location>
        <position position="69"/>
    </location>
</feature>
<keyword evidence="8 14" id="KW-0378">Hydrolase</keyword>
<dbReference type="AlphaFoldDB" id="A0A7X6DR28"/>
<feature type="transmembrane region" description="Helical" evidence="14">
    <location>
        <begin position="213"/>
        <end position="231"/>
    </location>
</feature>
<dbReference type="Proteomes" id="UP000534783">
    <property type="component" value="Unassembled WGS sequence"/>
</dbReference>
<dbReference type="Pfam" id="PF00571">
    <property type="entry name" value="CBS"/>
    <property type="match status" value="2"/>
</dbReference>
<keyword evidence="7" id="KW-0677">Repeat</keyword>
<evidence type="ECO:0000256" key="5">
    <source>
        <dbReference type="ARBA" id="ARBA00022692"/>
    </source>
</evidence>
<evidence type="ECO:0000313" key="20">
    <source>
        <dbReference type="EMBL" id="NKE71821.1"/>
    </source>
</evidence>
<accession>A0A7X6DR28</accession>
<evidence type="ECO:0000256" key="14">
    <source>
        <dbReference type="PIRNR" id="PIRNR006404"/>
    </source>
</evidence>
<evidence type="ECO:0000256" key="7">
    <source>
        <dbReference type="ARBA" id="ARBA00022737"/>
    </source>
</evidence>
<dbReference type="SUPFAM" id="SSF54631">
    <property type="entry name" value="CBS-domain pair"/>
    <property type="match status" value="1"/>
</dbReference>
<dbReference type="GO" id="GO:0006508">
    <property type="term" value="P:proteolysis"/>
    <property type="evidence" value="ECO:0007669"/>
    <property type="project" value="UniProtKB-KW"/>
</dbReference>
<dbReference type="InterPro" id="IPR046342">
    <property type="entry name" value="CBS_dom_sf"/>
</dbReference>
<dbReference type="PANTHER" id="PTHR39188:SF3">
    <property type="entry name" value="STAGE IV SPORULATION PROTEIN FB"/>
    <property type="match status" value="1"/>
</dbReference>
<comment type="similarity">
    <text evidence="2 14">Belongs to the peptidase M50B family.</text>
</comment>
<protein>
    <recommendedName>
        <fullName evidence="14">Zinc metalloprotease</fullName>
    </recommendedName>
</protein>
<feature type="region of interest" description="Disordered" evidence="18">
    <location>
        <begin position="377"/>
        <end position="396"/>
    </location>
</feature>
<feature type="transmembrane region" description="Helical" evidence="14">
    <location>
        <begin position="144"/>
        <end position="164"/>
    </location>
</feature>
<evidence type="ECO:0000256" key="13">
    <source>
        <dbReference type="ARBA" id="ARBA00023136"/>
    </source>
</evidence>